<dbReference type="InterPro" id="IPR044661">
    <property type="entry name" value="MED15a/b/c-like"/>
</dbReference>
<feature type="region of interest" description="Disordered" evidence="3">
    <location>
        <begin position="1"/>
        <end position="23"/>
    </location>
</feature>
<feature type="compositionally biased region" description="Polar residues" evidence="3">
    <location>
        <begin position="409"/>
        <end position="432"/>
    </location>
</feature>
<dbReference type="Pfam" id="PF16987">
    <property type="entry name" value="KIX_2"/>
    <property type="match status" value="1"/>
</dbReference>
<dbReference type="Proteomes" id="UP000028999">
    <property type="component" value="Unassembled WGS sequence"/>
</dbReference>
<protein>
    <submittedName>
        <fullName evidence="6">BnaA09g02710D protein</fullName>
    </submittedName>
</protein>
<evidence type="ECO:0000256" key="3">
    <source>
        <dbReference type="SAM" id="MobiDB-lite"/>
    </source>
</evidence>
<feature type="domain" description="Mediator complex subunit 15 KIX" evidence="5">
    <location>
        <begin position="19"/>
        <end position="72"/>
    </location>
</feature>
<dbReference type="EMBL" id="LK032102">
    <property type="protein sequence ID" value="CDY19980.1"/>
    <property type="molecule type" value="Genomic_DNA"/>
</dbReference>
<feature type="region of interest" description="Disordered" evidence="3">
    <location>
        <begin position="477"/>
        <end position="537"/>
    </location>
</feature>
<keyword evidence="4" id="KW-1133">Transmembrane helix</keyword>
<organism evidence="6 7">
    <name type="scientific">Brassica napus</name>
    <name type="common">Rape</name>
    <dbReference type="NCBI Taxonomy" id="3708"/>
    <lineage>
        <taxon>Eukaryota</taxon>
        <taxon>Viridiplantae</taxon>
        <taxon>Streptophyta</taxon>
        <taxon>Embryophyta</taxon>
        <taxon>Tracheophyta</taxon>
        <taxon>Spermatophyta</taxon>
        <taxon>Magnoliopsida</taxon>
        <taxon>eudicotyledons</taxon>
        <taxon>Gunneridae</taxon>
        <taxon>Pentapetalae</taxon>
        <taxon>rosids</taxon>
        <taxon>malvids</taxon>
        <taxon>Brassicales</taxon>
        <taxon>Brassicaceae</taxon>
        <taxon>Brassiceae</taxon>
        <taxon>Brassica</taxon>
    </lineage>
</organism>
<proteinExistence type="predicted"/>
<name>A0A078G097_BRANA</name>
<dbReference type="AlphaFoldDB" id="A0A078G097"/>
<evidence type="ECO:0000313" key="6">
    <source>
        <dbReference type="EMBL" id="CDY19980.1"/>
    </source>
</evidence>
<evidence type="ECO:0000256" key="4">
    <source>
        <dbReference type="SAM" id="Phobius"/>
    </source>
</evidence>
<evidence type="ECO:0000256" key="2">
    <source>
        <dbReference type="ARBA" id="ARBA00023242"/>
    </source>
</evidence>
<sequence>MEGTSSWKPNEQGGDSLANDWRSQHEPDLRKKVIVAIVERLKICFSRHITDTITKSACTFEEKIYGMAKDKTPTNQPWLSQSNIQSKFNTPESSGLPIQSPMTVSAAQNLNVQMGERVESSLGPGPQRQIQGRQQQLQKPQQQQLRSNTMYQHHRNRQQQSLLPHHRSSSPIKLSFPQSSALSSHQQQMAVPSREHKQLERKYHISQLMNGQDTQQNHLTSPQNNGDKQRISQQNNTTSFNVHGSKLLGAQGQEVEKSQPLMLQHLNETQRFQAADCFVAFQDSTSKTLNPSGGDWREETYQKIKALKDKYIHILSELFQKLSYKLQEIDSLPQQNMMPSDPRVENLRATIARLGQVLVYLNVSRSSVSEQHRDKFSALESLALKFTKHQREKEEQQQVHIPPPQIHQTALQTQSGQVHASQTAAPHSSQTRPRIEPKDVNKVMSSSGNVVVHSPKQNPPSNQREVVHSNISQAQSSMFQKKQFHHLPKQEQPSASSPQMQKNNSSPQLVEQQTLPTPTNKTEAQEHPLVTLSPEPPSERPIDRLIKAVSQEVIYRLFKFSFSILSLIKVLMFVCVALLVSIIITRIFGTISK</sequence>
<feature type="compositionally biased region" description="Polar residues" evidence="3">
    <location>
        <begin position="169"/>
        <end position="190"/>
    </location>
</feature>
<dbReference type="PaxDb" id="3708-A0A078G097"/>
<evidence type="ECO:0000313" key="7">
    <source>
        <dbReference type="Proteomes" id="UP000028999"/>
    </source>
</evidence>
<dbReference type="PANTHER" id="PTHR33137">
    <property type="entry name" value="MEDIATOR OF RNA POLYMERASE II TRANSCRIPTION SUBUNIT 15A-RELATED"/>
    <property type="match status" value="1"/>
</dbReference>
<evidence type="ECO:0000256" key="1">
    <source>
        <dbReference type="ARBA" id="ARBA00004123"/>
    </source>
</evidence>
<comment type="subcellular location">
    <subcellularLocation>
        <location evidence="1">Nucleus</location>
    </subcellularLocation>
</comment>
<keyword evidence="7" id="KW-1185">Reference proteome</keyword>
<dbReference type="GO" id="GO:0005634">
    <property type="term" value="C:nucleus"/>
    <property type="evidence" value="ECO:0007669"/>
    <property type="project" value="UniProtKB-SubCell"/>
</dbReference>
<dbReference type="PANTHER" id="PTHR33137:SF32">
    <property type="entry name" value="MEDIATOR COMPLEX SUBUNIT 15 KIX DOMAIN-CONTAINING PROTEIN"/>
    <property type="match status" value="1"/>
</dbReference>
<keyword evidence="4" id="KW-0812">Transmembrane</keyword>
<gene>
    <name evidence="6" type="primary">BnaA09g02710D</name>
    <name evidence="6" type="ORF">GSBRNA2T00009802001</name>
</gene>
<feature type="region of interest" description="Disordered" evidence="3">
    <location>
        <begin position="449"/>
        <end position="468"/>
    </location>
</feature>
<reference evidence="6 7" key="1">
    <citation type="journal article" date="2014" name="Science">
        <title>Plant genetics. Early allopolyploid evolution in the post-Neolithic Brassica napus oilseed genome.</title>
        <authorList>
            <person name="Chalhoub B."/>
            <person name="Denoeud F."/>
            <person name="Liu S."/>
            <person name="Parkin I.A."/>
            <person name="Tang H."/>
            <person name="Wang X."/>
            <person name="Chiquet J."/>
            <person name="Belcram H."/>
            <person name="Tong C."/>
            <person name="Samans B."/>
            <person name="Correa M."/>
            <person name="Da Silva C."/>
            <person name="Just J."/>
            <person name="Falentin C."/>
            <person name="Koh C.S."/>
            <person name="Le Clainche I."/>
            <person name="Bernard M."/>
            <person name="Bento P."/>
            <person name="Noel B."/>
            <person name="Labadie K."/>
            <person name="Alberti A."/>
            <person name="Charles M."/>
            <person name="Arnaud D."/>
            <person name="Guo H."/>
            <person name="Daviaud C."/>
            <person name="Alamery S."/>
            <person name="Jabbari K."/>
            <person name="Zhao M."/>
            <person name="Edger P.P."/>
            <person name="Chelaifa H."/>
            <person name="Tack D."/>
            <person name="Lassalle G."/>
            <person name="Mestiri I."/>
            <person name="Schnel N."/>
            <person name="Le Paslier M.C."/>
            <person name="Fan G."/>
            <person name="Renault V."/>
            <person name="Bayer P.E."/>
            <person name="Golicz A.A."/>
            <person name="Manoli S."/>
            <person name="Lee T.H."/>
            <person name="Thi V.H."/>
            <person name="Chalabi S."/>
            <person name="Hu Q."/>
            <person name="Fan C."/>
            <person name="Tollenaere R."/>
            <person name="Lu Y."/>
            <person name="Battail C."/>
            <person name="Shen J."/>
            <person name="Sidebottom C.H."/>
            <person name="Wang X."/>
            <person name="Canaguier A."/>
            <person name="Chauveau A."/>
            <person name="Berard A."/>
            <person name="Deniot G."/>
            <person name="Guan M."/>
            <person name="Liu Z."/>
            <person name="Sun F."/>
            <person name="Lim Y.P."/>
            <person name="Lyons E."/>
            <person name="Town C.D."/>
            <person name="Bancroft I."/>
            <person name="Wang X."/>
            <person name="Meng J."/>
            <person name="Ma J."/>
            <person name="Pires J.C."/>
            <person name="King G.J."/>
            <person name="Brunel D."/>
            <person name="Delourme R."/>
            <person name="Renard M."/>
            <person name="Aury J.M."/>
            <person name="Adams K.L."/>
            <person name="Batley J."/>
            <person name="Snowdon R.J."/>
            <person name="Tost J."/>
            <person name="Edwards D."/>
            <person name="Zhou Y."/>
            <person name="Hua W."/>
            <person name="Sharpe A.G."/>
            <person name="Paterson A.H."/>
            <person name="Guan C."/>
            <person name="Wincker P."/>
        </authorList>
    </citation>
    <scope>NUCLEOTIDE SEQUENCE [LARGE SCALE GENOMIC DNA]</scope>
    <source>
        <strain evidence="7">cv. Darmor-bzh</strain>
    </source>
</reference>
<feature type="transmembrane region" description="Helical" evidence="4">
    <location>
        <begin position="560"/>
        <end position="584"/>
    </location>
</feature>
<dbReference type="OMA" id="NAMSHEL"/>
<feature type="compositionally biased region" description="Low complexity" evidence="3">
    <location>
        <begin position="122"/>
        <end position="146"/>
    </location>
</feature>
<feature type="region of interest" description="Disordered" evidence="3">
    <location>
        <begin position="409"/>
        <end position="437"/>
    </location>
</feature>
<dbReference type="Gramene" id="CDY19980">
    <property type="protein sequence ID" value="CDY19980"/>
    <property type="gene ID" value="GSBRNA2T00009802001"/>
</dbReference>
<accession>A0A078G097</accession>
<feature type="compositionally biased region" description="Polar residues" evidence="3">
    <location>
        <begin position="491"/>
        <end position="522"/>
    </location>
</feature>
<keyword evidence="4" id="KW-0472">Membrane</keyword>
<keyword evidence="2" id="KW-0539">Nucleus</keyword>
<evidence type="ECO:0000259" key="5">
    <source>
        <dbReference type="Pfam" id="PF16987"/>
    </source>
</evidence>
<feature type="region of interest" description="Disordered" evidence="3">
    <location>
        <begin position="117"/>
        <end position="198"/>
    </location>
</feature>
<dbReference type="InterPro" id="IPR036546">
    <property type="entry name" value="MED15_KIX"/>
</dbReference>
<dbReference type="GO" id="GO:0003713">
    <property type="term" value="F:transcription coactivator activity"/>
    <property type="evidence" value="ECO:0007669"/>
    <property type="project" value="InterPro"/>
</dbReference>
<dbReference type="GO" id="GO:0031490">
    <property type="term" value="F:chromatin DNA binding"/>
    <property type="evidence" value="ECO:0000318"/>
    <property type="project" value="GO_Central"/>
</dbReference>